<keyword evidence="3" id="KW-0539">Nucleus</keyword>
<dbReference type="InterPro" id="IPR003347">
    <property type="entry name" value="JmjC_dom"/>
</dbReference>
<evidence type="ECO:0000259" key="5">
    <source>
        <dbReference type="PROSITE" id="PS51184"/>
    </source>
</evidence>
<dbReference type="InterPro" id="IPR045109">
    <property type="entry name" value="LSDs-like"/>
</dbReference>
<dbReference type="SMART" id="SM00558">
    <property type="entry name" value="JmjC"/>
    <property type="match status" value="1"/>
</dbReference>
<feature type="region of interest" description="Disordered" evidence="4">
    <location>
        <begin position="465"/>
        <end position="524"/>
    </location>
</feature>
<dbReference type="Pfam" id="PF02373">
    <property type="entry name" value="JmjC"/>
    <property type="match status" value="1"/>
</dbReference>
<dbReference type="SUPFAM" id="SSF51197">
    <property type="entry name" value="Clavaminate synthase-like"/>
    <property type="match status" value="1"/>
</dbReference>
<feature type="compositionally biased region" description="Polar residues" evidence="4">
    <location>
        <begin position="199"/>
        <end position="212"/>
    </location>
</feature>
<dbReference type="Gene3D" id="2.60.120.650">
    <property type="entry name" value="Cupin"/>
    <property type="match status" value="1"/>
</dbReference>
<feature type="domain" description="JmjC" evidence="5">
    <location>
        <begin position="643"/>
        <end position="818"/>
    </location>
</feature>
<protein>
    <submittedName>
        <fullName evidence="6">Clavaminate synthase-like protein</fullName>
    </submittedName>
</protein>
<feature type="region of interest" description="Disordered" evidence="4">
    <location>
        <begin position="146"/>
        <end position="218"/>
    </location>
</feature>
<keyword evidence="2" id="KW-0479">Metal-binding</keyword>
<sequence length="856" mass="96847">MRLSSPSTATTMGSGSLDRILNGPPEPLRSPYQHTDNGSYPNGHWPPTSPSIPTQSPSSRLVSPVASYGHLQQYNGALHNPSMQVYSPPPYSPATQAMVLHRQQLQQLPQPIEPMPHRRRESPQLPHAQLQTGERASLRMVARQTMSPAFSEDQQHSYPQAATQHKRRAADMEDVEEPPRSRQKVADGGAAPAKKRSSTAKNRNEAQTSALSETMPPTIYRMIPRQRAGHGEAPFDIIEVPTPAQLRREMQTSRCMSTRYKNKDIPRCISCTRRWAGDTCRFQHVRSIFWDKDGRVQGFSFTEQLTRTPAMVFPQEWNTKFEPSHLRDIKKTSAKGLLPILRKELAHLEHPKIVYRVRESEVRATCDTCMTSIFSGSWMCRSCGREACGDCFYVIEAITREAPAGSEEAAKVQEQRHLNMHRSPWFLSCAGKSDHGAKNFSPVTRFLKKELEDAVKQMDQIMRETAGEEEPTIGPPGLPDIYHDFPRNPGHLRDRSSSPSSNDSDQTVVEHRNIPAGPPGSIPSYEIKRYKNAELSEEVFRELWKHGQPLLVEDAGKNLQQPWTPQFLSQKYGGQQCVTIECQNEKSRNTTVGDFFGSFGKYEQRGDECWKVKDWPPTSEFKASCPDLYNDFSNAVPIPNYVRRDGVRNVGAHFPINTVAPDLGPKMYNANANLDDTDDIKGSTRLHMDMADALNILTYAAPDPDGKPGCAAWDLFRAEDSDKLRAFLNAKMTPAEIAQCMDPIHNQQFYINDNMRRELFVEYGVRSYRVYQQTGEAIFIPAGCAHQVRNLSDCIKIAIDFVSPENIARCEKLTREFRSLNGYKCWKEDVLQLRTMMWFAWLSCQNLEKKGVVVAS</sequence>
<evidence type="ECO:0000256" key="4">
    <source>
        <dbReference type="SAM" id="MobiDB-lite"/>
    </source>
</evidence>
<evidence type="ECO:0000256" key="2">
    <source>
        <dbReference type="ARBA" id="ARBA00022723"/>
    </source>
</evidence>
<dbReference type="PANTHER" id="PTHR12549">
    <property type="entry name" value="JMJC DOMAIN-CONTAINING HISTONE DEMETHYLATION PROTEIN"/>
    <property type="match status" value="1"/>
</dbReference>
<dbReference type="Proteomes" id="UP000815677">
    <property type="component" value="Unassembled WGS sequence"/>
</dbReference>
<proteinExistence type="predicted"/>
<evidence type="ECO:0000256" key="3">
    <source>
        <dbReference type="ARBA" id="ARBA00023242"/>
    </source>
</evidence>
<evidence type="ECO:0000313" key="6">
    <source>
        <dbReference type="EMBL" id="GAT46124.1"/>
    </source>
</evidence>
<organism evidence="6 7">
    <name type="scientific">Mycena chlorophos</name>
    <name type="common">Agaric fungus</name>
    <name type="synonym">Agaricus chlorophos</name>
    <dbReference type="NCBI Taxonomy" id="658473"/>
    <lineage>
        <taxon>Eukaryota</taxon>
        <taxon>Fungi</taxon>
        <taxon>Dikarya</taxon>
        <taxon>Basidiomycota</taxon>
        <taxon>Agaricomycotina</taxon>
        <taxon>Agaricomycetes</taxon>
        <taxon>Agaricomycetidae</taxon>
        <taxon>Agaricales</taxon>
        <taxon>Marasmiineae</taxon>
        <taxon>Mycenaceae</taxon>
        <taxon>Mycena</taxon>
    </lineage>
</organism>
<comment type="subcellular location">
    <subcellularLocation>
        <location evidence="1">Nucleus</location>
    </subcellularLocation>
</comment>
<evidence type="ECO:0000256" key="1">
    <source>
        <dbReference type="ARBA" id="ARBA00004123"/>
    </source>
</evidence>
<dbReference type="EMBL" id="DF842145">
    <property type="protein sequence ID" value="GAT46124.1"/>
    <property type="molecule type" value="Genomic_DNA"/>
</dbReference>
<feature type="region of interest" description="Disordered" evidence="4">
    <location>
        <begin position="1"/>
        <end position="64"/>
    </location>
</feature>
<dbReference type="PANTHER" id="PTHR12549:SF38">
    <property type="entry name" value="JMJC DOMAIN-CONTAINING HISTONE DEMETHYLASE 2, ISOFORM A"/>
    <property type="match status" value="1"/>
</dbReference>
<gene>
    <name evidence="6" type="ORF">MCHLO_03663</name>
</gene>
<reference evidence="6" key="1">
    <citation type="submission" date="2014-09" db="EMBL/GenBank/DDBJ databases">
        <title>Genome sequence of the luminous mushroom Mycena chlorophos for searching fungal bioluminescence genes.</title>
        <authorList>
            <person name="Tanaka Y."/>
            <person name="Kasuga D."/>
            <person name="Oba Y."/>
            <person name="Hase S."/>
            <person name="Sato K."/>
            <person name="Oba Y."/>
            <person name="Sakakibara Y."/>
        </authorList>
    </citation>
    <scope>NUCLEOTIDE SEQUENCE</scope>
</reference>
<keyword evidence="7" id="KW-1185">Reference proteome</keyword>
<dbReference type="PROSITE" id="PS51184">
    <property type="entry name" value="JMJC"/>
    <property type="match status" value="1"/>
</dbReference>
<name>A0ABQ0L4P6_MYCCL</name>
<feature type="compositionally biased region" description="Polar residues" evidence="4">
    <location>
        <begin position="1"/>
        <end position="14"/>
    </location>
</feature>
<accession>A0ABQ0L4P6</accession>
<feature type="compositionally biased region" description="Basic and acidic residues" evidence="4">
    <location>
        <begin position="481"/>
        <end position="496"/>
    </location>
</feature>
<evidence type="ECO:0000313" key="7">
    <source>
        <dbReference type="Proteomes" id="UP000815677"/>
    </source>
</evidence>
<feature type="region of interest" description="Disordered" evidence="4">
    <location>
        <begin position="113"/>
        <end position="132"/>
    </location>
</feature>